<evidence type="ECO:0000256" key="5">
    <source>
        <dbReference type="SAM" id="Phobius"/>
    </source>
</evidence>
<dbReference type="GO" id="GO:0022857">
    <property type="term" value="F:transmembrane transporter activity"/>
    <property type="evidence" value="ECO:0007669"/>
    <property type="project" value="InterPro"/>
</dbReference>
<dbReference type="PANTHER" id="PTHR42718">
    <property type="entry name" value="MAJOR FACILITATOR SUPERFAMILY MULTIDRUG TRANSPORTER MFSC"/>
    <property type="match status" value="1"/>
</dbReference>
<organism evidence="7 8">
    <name type="scientific">Mycolicibacterium litorale</name>
    <dbReference type="NCBI Taxonomy" id="758802"/>
    <lineage>
        <taxon>Bacteria</taxon>
        <taxon>Bacillati</taxon>
        <taxon>Actinomycetota</taxon>
        <taxon>Actinomycetes</taxon>
        <taxon>Mycobacteriales</taxon>
        <taxon>Mycobacteriaceae</taxon>
        <taxon>Mycolicibacterium</taxon>
    </lineage>
</organism>
<feature type="transmembrane region" description="Helical" evidence="5">
    <location>
        <begin position="487"/>
        <end position="506"/>
    </location>
</feature>
<feature type="domain" description="Major facilitator superfamily (MFS) profile" evidence="6">
    <location>
        <begin position="27"/>
        <end position="511"/>
    </location>
</feature>
<feature type="transmembrane region" description="Helical" evidence="5">
    <location>
        <begin position="372"/>
        <end position="395"/>
    </location>
</feature>
<dbReference type="Gene3D" id="1.20.1250.20">
    <property type="entry name" value="MFS general substrate transporter like domains"/>
    <property type="match status" value="1"/>
</dbReference>
<dbReference type="GO" id="GO:0005886">
    <property type="term" value="C:plasma membrane"/>
    <property type="evidence" value="ECO:0007669"/>
    <property type="project" value="UniProtKB-SubCell"/>
</dbReference>
<feature type="transmembrane region" description="Helical" evidence="5">
    <location>
        <begin position="69"/>
        <end position="85"/>
    </location>
</feature>
<evidence type="ECO:0000256" key="3">
    <source>
        <dbReference type="ARBA" id="ARBA00022989"/>
    </source>
</evidence>
<keyword evidence="3 5" id="KW-1133">Transmembrane helix</keyword>
<proteinExistence type="predicted"/>
<dbReference type="Proteomes" id="UP000515734">
    <property type="component" value="Chromosome"/>
</dbReference>
<feature type="transmembrane region" description="Helical" evidence="5">
    <location>
        <begin position="117"/>
        <end position="139"/>
    </location>
</feature>
<dbReference type="Pfam" id="PF07690">
    <property type="entry name" value="MFS_1"/>
    <property type="match status" value="1"/>
</dbReference>
<dbReference type="AlphaFoldDB" id="A0A6S6P6A6"/>
<name>A0A6S6P6A6_9MYCO</name>
<dbReference type="InterPro" id="IPR020846">
    <property type="entry name" value="MFS_dom"/>
</dbReference>
<feature type="transmembrane region" description="Helical" evidence="5">
    <location>
        <begin position="213"/>
        <end position="231"/>
    </location>
</feature>
<dbReference type="PROSITE" id="PS50850">
    <property type="entry name" value="MFS"/>
    <property type="match status" value="1"/>
</dbReference>
<feature type="transmembrane region" description="Helical" evidence="5">
    <location>
        <begin position="182"/>
        <end position="201"/>
    </location>
</feature>
<dbReference type="PANTHER" id="PTHR42718:SF42">
    <property type="entry name" value="EXPORT PROTEIN"/>
    <property type="match status" value="1"/>
</dbReference>
<keyword evidence="2 5" id="KW-0812">Transmembrane</keyword>
<sequence length="536" mass="56215">MVDTLARPERPSDSAIGGMSTRARHWLLTVACLDVLTVIASMVALNAALPDIALQTSATQSQLTWVVDGYTLALACLLLPAGAIGDRYGRRGALLTGLVIFGLASFAPVIFDDPVQIIVARAVAGAGAAFIMPATLSLLTAAYPKAERNKAVGIWAGVAGSGAVVGFLGTGTLLHFFEWQSVFWALTAASVGLLILTCTIRSSRDEHRTPIDWIGGALIATAVAVFVFGVIEAPAQGWLDPLVWGSMVAGVVLTVAFALVQLHRTHPLLDIRLFKRPDFATGAIGITCLFAANFGFFFVVMQYMQLVLGYTALQTAFALVPLAIPVLVLGATTHLWSPRIGLRAAVVSGLVLIAAGLLCMRTLEVDSSFFDLAWPLLIISAGIGMCTAPTTSAIMNAAPDDKQGVASAVNDTTREVGAAVGIAAAGSVLAAQYEHLLAPALGAFPEQVRGPALESLAQALEVAARMGPAGQVLSLEAQRAFLSAMDLSMTVLSVALLVAGVFIGLWSPGRDGRQLRALRRGLARPRARRVRGHRNP</sequence>
<dbReference type="InterPro" id="IPR011701">
    <property type="entry name" value="MFS"/>
</dbReference>
<protein>
    <submittedName>
        <fullName evidence="7">MFS transporter</fullName>
    </submittedName>
</protein>
<keyword evidence="4 5" id="KW-0472">Membrane</keyword>
<feature type="transmembrane region" description="Helical" evidence="5">
    <location>
        <begin position="416"/>
        <end position="433"/>
    </location>
</feature>
<feature type="transmembrane region" description="Helical" evidence="5">
    <location>
        <begin position="307"/>
        <end position="328"/>
    </location>
</feature>
<dbReference type="InterPro" id="IPR036259">
    <property type="entry name" value="MFS_trans_sf"/>
</dbReference>
<evidence type="ECO:0000256" key="4">
    <source>
        <dbReference type="ARBA" id="ARBA00023136"/>
    </source>
</evidence>
<feature type="transmembrane region" description="Helical" evidence="5">
    <location>
        <begin position="26"/>
        <end position="49"/>
    </location>
</feature>
<dbReference type="CDD" id="cd17321">
    <property type="entry name" value="MFS_MMR_MDR_like"/>
    <property type="match status" value="1"/>
</dbReference>
<gene>
    <name evidence="7" type="ORF">NIIDNTM18_11060</name>
</gene>
<evidence type="ECO:0000259" key="6">
    <source>
        <dbReference type="PROSITE" id="PS50850"/>
    </source>
</evidence>
<evidence type="ECO:0000256" key="1">
    <source>
        <dbReference type="ARBA" id="ARBA00004651"/>
    </source>
</evidence>
<accession>A0A6S6P6A6</accession>
<feature type="transmembrane region" description="Helical" evidence="5">
    <location>
        <begin position="283"/>
        <end position="301"/>
    </location>
</feature>
<evidence type="ECO:0000313" key="7">
    <source>
        <dbReference type="EMBL" id="BCI51828.1"/>
    </source>
</evidence>
<dbReference type="Gene3D" id="1.20.1720.10">
    <property type="entry name" value="Multidrug resistance protein D"/>
    <property type="match status" value="1"/>
</dbReference>
<feature type="transmembrane region" description="Helical" evidence="5">
    <location>
        <begin position="92"/>
        <end position="111"/>
    </location>
</feature>
<dbReference type="RefSeq" id="WP_185294742.1">
    <property type="nucleotide sequence ID" value="NZ_AP023287.1"/>
</dbReference>
<evidence type="ECO:0000256" key="2">
    <source>
        <dbReference type="ARBA" id="ARBA00022692"/>
    </source>
</evidence>
<feature type="transmembrane region" description="Helical" evidence="5">
    <location>
        <begin position="340"/>
        <end position="360"/>
    </location>
</feature>
<comment type="subcellular location">
    <subcellularLocation>
        <location evidence="1">Cell membrane</location>
        <topology evidence="1">Multi-pass membrane protein</topology>
    </subcellularLocation>
</comment>
<dbReference type="SUPFAM" id="SSF103473">
    <property type="entry name" value="MFS general substrate transporter"/>
    <property type="match status" value="1"/>
</dbReference>
<reference evidence="7 8" key="1">
    <citation type="submission" date="2020-07" db="EMBL/GenBank/DDBJ databases">
        <title>Complete genome sequence of Mycolicibacterium litorale like strain isolated from cardiac implantable electronic device infection.</title>
        <authorList>
            <person name="Fukano H."/>
            <person name="Miyama H."/>
            <person name="Hoshino Y."/>
        </authorList>
    </citation>
    <scope>NUCLEOTIDE SEQUENCE [LARGE SCALE GENOMIC DNA]</scope>
    <source>
        <strain evidence="7 8">NIIDNTM18</strain>
    </source>
</reference>
<evidence type="ECO:0000313" key="8">
    <source>
        <dbReference type="Proteomes" id="UP000515734"/>
    </source>
</evidence>
<dbReference type="EMBL" id="AP023287">
    <property type="protein sequence ID" value="BCI51828.1"/>
    <property type="molecule type" value="Genomic_DNA"/>
</dbReference>
<feature type="transmembrane region" description="Helical" evidence="5">
    <location>
        <begin position="243"/>
        <end position="262"/>
    </location>
</feature>
<feature type="transmembrane region" description="Helical" evidence="5">
    <location>
        <begin position="151"/>
        <end position="176"/>
    </location>
</feature>